<dbReference type="AlphaFoldDB" id="A0A5N5SVK1"/>
<dbReference type="GO" id="GO:0005509">
    <property type="term" value="F:calcium ion binding"/>
    <property type="evidence" value="ECO:0007669"/>
    <property type="project" value="TreeGrafter"/>
</dbReference>
<evidence type="ECO:0000256" key="2">
    <source>
        <dbReference type="ARBA" id="ARBA00022837"/>
    </source>
</evidence>
<dbReference type="GO" id="GO:0046928">
    <property type="term" value="P:regulation of neurotransmitter secretion"/>
    <property type="evidence" value="ECO:0007669"/>
    <property type="project" value="TreeGrafter"/>
</dbReference>
<evidence type="ECO:0000256" key="4">
    <source>
        <dbReference type="SAM" id="Phobius"/>
    </source>
</evidence>
<dbReference type="PANTHER" id="PTHR45911">
    <property type="entry name" value="C2 DOMAIN-CONTAINING PROTEIN"/>
    <property type="match status" value="1"/>
</dbReference>
<reference evidence="6 7" key="1">
    <citation type="journal article" date="2019" name="PLoS Biol.">
        <title>Sex chromosomes control vertical transmission of feminizing Wolbachia symbionts in an isopod.</title>
        <authorList>
            <person name="Becking T."/>
            <person name="Chebbi M.A."/>
            <person name="Giraud I."/>
            <person name="Moumen B."/>
            <person name="Laverre T."/>
            <person name="Caubet Y."/>
            <person name="Peccoud J."/>
            <person name="Gilbert C."/>
            <person name="Cordaux R."/>
        </authorList>
    </citation>
    <scope>NUCLEOTIDE SEQUENCE [LARGE SCALE GENOMIC DNA]</scope>
    <source>
        <strain evidence="6">ANa2</strain>
        <tissue evidence="6">Whole body excluding digestive tract and cuticle</tissue>
    </source>
</reference>
<evidence type="ECO:0000313" key="7">
    <source>
        <dbReference type="Proteomes" id="UP000326759"/>
    </source>
</evidence>
<dbReference type="InterPro" id="IPR000008">
    <property type="entry name" value="C2_dom"/>
</dbReference>
<dbReference type="Pfam" id="PF06398">
    <property type="entry name" value="Pex24p"/>
    <property type="match status" value="1"/>
</dbReference>
<organism evidence="6 7">
    <name type="scientific">Armadillidium nasatum</name>
    <dbReference type="NCBI Taxonomy" id="96803"/>
    <lineage>
        <taxon>Eukaryota</taxon>
        <taxon>Metazoa</taxon>
        <taxon>Ecdysozoa</taxon>
        <taxon>Arthropoda</taxon>
        <taxon>Crustacea</taxon>
        <taxon>Multicrustacea</taxon>
        <taxon>Malacostraca</taxon>
        <taxon>Eumalacostraca</taxon>
        <taxon>Peracarida</taxon>
        <taxon>Isopoda</taxon>
        <taxon>Oniscidea</taxon>
        <taxon>Crinocheta</taxon>
        <taxon>Armadillidiidae</taxon>
        <taxon>Armadillidium</taxon>
    </lineage>
</organism>
<dbReference type="Pfam" id="PF00168">
    <property type="entry name" value="C2"/>
    <property type="match status" value="1"/>
</dbReference>
<evidence type="ECO:0000259" key="5">
    <source>
        <dbReference type="PROSITE" id="PS50004"/>
    </source>
</evidence>
<dbReference type="Gene3D" id="2.60.40.150">
    <property type="entry name" value="C2 domain"/>
    <property type="match status" value="1"/>
</dbReference>
<proteinExistence type="predicted"/>
<dbReference type="Proteomes" id="UP000326759">
    <property type="component" value="Unassembled WGS sequence"/>
</dbReference>
<dbReference type="OrthoDB" id="5973539at2759"/>
<feature type="domain" description="C2" evidence="5">
    <location>
        <begin position="67"/>
        <end position="184"/>
    </location>
</feature>
<gene>
    <name evidence="6" type="primary">MCTP1</name>
    <name evidence="6" type="ORF">Anas_01048</name>
</gene>
<keyword evidence="7" id="KW-1185">Reference proteome</keyword>
<keyword evidence="4 6" id="KW-0812">Transmembrane</keyword>
<accession>A0A5N5SVK1</accession>
<sequence length="428" mass="49636">CTLDLRDYERENTHEVWADLEGEGDLAIGHNGKLFLLLTISGTTSSASISDLITYKENPNEIRTIKDRYKLIRSFHNLRDVGVLIVKVFKAQGLAAADFGVGKSDPFCVLELINSRLQTQTEYKTLSPSWNKIFTLYALKDKKLRLRAKGNHPEILLECSVYWNQVRAAIQTIEPKEEKYMQIEPKFKRQIFVRNVNRVKAAIMDIYDFGLYVKSCFEWESPFRSIVAFVLFVIITYYFEAYMLPAFLLLLFVKNYIVISIVGSRYPKDEDAESSANEDEIDEDDKDKDPADHHDIPEEKKSLKERLQAIQEVIATVQNAIGYIASISESIKNTFNFTVPFLSWLMVVALVLGMAVLYFIPIRFLVLLWGINKFSRKLIRPHSVVNNELTDFLSRVPDDEELKDFREIRPTNLQTHDDRKKRREEEKI</sequence>
<dbReference type="SMART" id="SM00239">
    <property type="entry name" value="C2"/>
    <property type="match status" value="1"/>
</dbReference>
<dbReference type="InterPro" id="IPR010482">
    <property type="entry name" value="TECPR1-like_DysF"/>
</dbReference>
<feature type="non-terminal residue" evidence="6">
    <location>
        <position position="1"/>
    </location>
</feature>
<dbReference type="PROSITE" id="PS50004">
    <property type="entry name" value="C2"/>
    <property type="match status" value="1"/>
</dbReference>
<dbReference type="GO" id="GO:0030672">
    <property type="term" value="C:synaptic vesicle membrane"/>
    <property type="evidence" value="ECO:0007669"/>
    <property type="project" value="TreeGrafter"/>
</dbReference>
<evidence type="ECO:0000256" key="3">
    <source>
        <dbReference type="SAM" id="MobiDB-lite"/>
    </source>
</evidence>
<dbReference type="PANTHER" id="PTHR45911:SF4">
    <property type="entry name" value="MULTIPLE C2 AND TRANSMEMBRANE DOMAIN-CONTAINING PROTEIN"/>
    <property type="match status" value="1"/>
</dbReference>
<feature type="region of interest" description="Disordered" evidence="3">
    <location>
        <begin position="407"/>
        <end position="428"/>
    </location>
</feature>
<feature type="transmembrane region" description="Helical" evidence="4">
    <location>
        <begin position="341"/>
        <end position="371"/>
    </location>
</feature>
<evidence type="ECO:0000256" key="1">
    <source>
        <dbReference type="ARBA" id="ARBA00022723"/>
    </source>
</evidence>
<dbReference type="SUPFAM" id="SSF49562">
    <property type="entry name" value="C2 domain (Calcium/lipid-binding domain, CaLB)"/>
    <property type="match status" value="1"/>
</dbReference>
<feature type="region of interest" description="Disordered" evidence="3">
    <location>
        <begin position="269"/>
        <end position="295"/>
    </location>
</feature>
<keyword evidence="4" id="KW-0472">Membrane</keyword>
<dbReference type="InterPro" id="IPR035892">
    <property type="entry name" value="C2_domain_sf"/>
</dbReference>
<comment type="caution">
    <text evidence="6">The sequence shown here is derived from an EMBL/GenBank/DDBJ whole genome shotgun (WGS) entry which is preliminary data.</text>
</comment>
<feature type="compositionally biased region" description="Acidic residues" evidence="3">
    <location>
        <begin position="270"/>
        <end position="286"/>
    </location>
</feature>
<name>A0A5N5SVK1_9CRUS</name>
<protein>
    <submittedName>
        <fullName evidence="6">Multiple C2 and transmembrane domain-containing protein 1</fullName>
    </submittedName>
</protein>
<keyword evidence="1" id="KW-0479">Metal-binding</keyword>
<feature type="transmembrane region" description="Helical" evidence="4">
    <location>
        <begin position="222"/>
        <end position="239"/>
    </location>
</feature>
<dbReference type="EMBL" id="SEYY01019444">
    <property type="protein sequence ID" value="KAB7498256.1"/>
    <property type="molecule type" value="Genomic_DNA"/>
</dbReference>
<evidence type="ECO:0000313" key="6">
    <source>
        <dbReference type="EMBL" id="KAB7498256.1"/>
    </source>
</evidence>
<keyword evidence="2" id="KW-0106">Calcium</keyword>
<keyword evidence="4" id="KW-1133">Transmembrane helix</keyword>